<dbReference type="InterPro" id="IPR052017">
    <property type="entry name" value="TSUP"/>
</dbReference>
<keyword evidence="10" id="KW-1185">Reference proteome</keyword>
<keyword evidence="4 8" id="KW-1003">Cell membrane</keyword>
<gene>
    <name evidence="9" type="ORF">FB459_2375</name>
</gene>
<sequence>MPWTEALLILLAGMAAGTINTIVGSGTLVTFPTLLAFGVPAVTANVSNTIGLVAGGLSGTWGYRREVRSTADQLKRLAPMSFLGAIVGALLLIALPAEAFDAIVPVLILVGVLLVIFGPRIQKWAAENHPDHESPGRRVLLGVGIFVAGVYGGYFGAAQGVLLMGVMSVLLAQPLQKLNGIKNVLGTIVNAVAALTFILVSREHVDWKIAGLIAAGALIGGFIGGSVGRKLPPNVLRGFIVVVGIVAIVNLLVN</sequence>
<organism evidence="9 10">
    <name type="scientific">Yimella lutea</name>
    <dbReference type="NCBI Taxonomy" id="587872"/>
    <lineage>
        <taxon>Bacteria</taxon>
        <taxon>Bacillati</taxon>
        <taxon>Actinomycetota</taxon>
        <taxon>Actinomycetes</taxon>
        <taxon>Micrococcales</taxon>
        <taxon>Dermacoccaceae</taxon>
        <taxon>Yimella</taxon>
    </lineage>
</organism>
<reference evidence="9 10" key="1">
    <citation type="submission" date="2019-06" db="EMBL/GenBank/DDBJ databases">
        <title>Sequencing the genomes of 1000 actinobacteria strains.</title>
        <authorList>
            <person name="Klenk H.-P."/>
        </authorList>
    </citation>
    <scope>NUCLEOTIDE SEQUENCE [LARGE SCALE GENOMIC DNA]</scope>
    <source>
        <strain evidence="9 10">DSM 19828</strain>
    </source>
</reference>
<keyword evidence="5 8" id="KW-0812">Transmembrane</keyword>
<dbReference type="RefSeq" id="WP_141928605.1">
    <property type="nucleotide sequence ID" value="NZ_BAABCI010000016.1"/>
</dbReference>
<comment type="subcellular location">
    <subcellularLocation>
        <location evidence="1 8">Cell membrane</location>
        <topology evidence="1 8">Multi-pass membrane protein</topology>
    </subcellularLocation>
</comment>
<evidence type="ECO:0000256" key="7">
    <source>
        <dbReference type="ARBA" id="ARBA00023136"/>
    </source>
</evidence>
<evidence type="ECO:0000256" key="1">
    <source>
        <dbReference type="ARBA" id="ARBA00004651"/>
    </source>
</evidence>
<evidence type="ECO:0000256" key="4">
    <source>
        <dbReference type="ARBA" id="ARBA00022475"/>
    </source>
</evidence>
<comment type="caution">
    <text evidence="9">The sequence shown here is derived from an EMBL/GenBank/DDBJ whole genome shotgun (WGS) entry which is preliminary data.</text>
</comment>
<dbReference type="EMBL" id="VFMO01000001">
    <property type="protein sequence ID" value="TQJ14862.1"/>
    <property type="molecule type" value="Genomic_DNA"/>
</dbReference>
<dbReference type="OrthoDB" id="3782574at2"/>
<keyword evidence="3" id="KW-0813">Transport</keyword>
<dbReference type="PANTHER" id="PTHR30269:SF0">
    <property type="entry name" value="MEMBRANE TRANSPORTER PROTEIN YFCA-RELATED"/>
    <property type="match status" value="1"/>
</dbReference>
<proteinExistence type="inferred from homology"/>
<evidence type="ECO:0000256" key="5">
    <source>
        <dbReference type="ARBA" id="ARBA00022692"/>
    </source>
</evidence>
<feature type="transmembrane region" description="Helical" evidence="8">
    <location>
        <begin position="34"/>
        <end position="57"/>
    </location>
</feature>
<feature type="transmembrane region" description="Helical" evidence="8">
    <location>
        <begin position="184"/>
        <end position="202"/>
    </location>
</feature>
<feature type="transmembrane region" description="Helical" evidence="8">
    <location>
        <begin position="102"/>
        <end position="118"/>
    </location>
</feature>
<evidence type="ECO:0000256" key="6">
    <source>
        <dbReference type="ARBA" id="ARBA00022989"/>
    </source>
</evidence>
<dbReference type="GO" id="GO:0005886">
    <property type="term" value="C:plasma membrane"/>
    <property type="evidence" value="ECO:0007669"/>
    <property type="project" value="UniProtKB-SubCell"/>
</dbReference>
<evidence type="ECO:0000313" key="9">
    <source>
        <dbReference type="EMBL" id="TQJ14862.1"/>
    </source>
</evidence>
<dbReference type="Pfam" id="PF01925">
    <property type="entry name" value="TauE"/>
    <property type="match status" value="1"/>
</dbReference>
<accession>A0A542EHP6</accession>
<evidence type="ECO:0000256" key="8">
    <source>
        <dbReference type="RuleBase" id="RU363041"/>
    </source>
</evidence>
<evidence type="ECO:0000313" key="10">
    <source>
        <dbReference type="Proteomes" id="UP000320806"/>
    </source>
</evidence>
<feature type="transmembrane region" description="Helical" evidence="8">
    <location>
        <begin position="234"/>
        <end position="253"/>
    </location>
</feature>
<keyword evidence="7 8" id="KW-0472">Membrane</keyword>
<keyword evidence="6 8" id="KW-1133">Transmembrane helix</keyword>
<comment type="similarity">
    <text evidence="2 8">Belongs to the 4-toluene sulfonate uptake permease (TSUP) (TC 2.A.102) family.</text>
</comment>
<dbReference type="AlphaFoldDB" id="A0A542EHP6"/>
<dbReference type="PANTHER" id="PTHR30269">
    <property type="entry name" value="TRANSMEMBRANE PROTEIN YFCA"/>
    <property type="match status" value="1"/>
</dbReference>
<name>A0A542EHP6_9MICO</name>
<dbReference type="Proteomes" id="UP000320806">
    <property type="component" value="Unassembled WGS sequence"/>
</dbReference>
<feature type="transmembrane region" description="Helical" evidence="8">
    <location>
        <begin position="139"/>
        <end position="172"/>
    </location>
</feature>
<dbReference type="InterPro" id="IPR002781">
    <property type="entry name" value="TM_pro_TauE-like"/>
</dbReference>
<feature type="transmembrane region" description="Helical" evidence="8">
    <location>
        <begin position="77"/>
        <end position="96"/>
    </location>
</feature>
<evidence type="ECO:0000256" key="2">
    <source>
        <dbReference type="ARBA" id="ARBA00009142"/>
    </source>
</evidence>
<protein>
    <recommendedName>
        <fullName evidence="8">Probable membrane transporter protein</fullName>
    </recommendedName>
</protein>
<evidence type="ECO:0000256" key="3">
    <source>
        <dbReference type="ARBA" id="ARBA00022448"/>
    </source>
</evidence>
<feature type="transmembrane region" description="Helical" evidence="8">
    <location>
        <begin position="209"/>
        <end position="228"/>
    </location>
</feature>